<keyword evidence="3" id="KW-1185">Reference proteome</keyword>
<feature type="transmembrane region" description="Helical" evidence="1">
    <location>
        <begin position="228"/>
        <end position="247"/>
    </location>
</feature>
<proteinExistence type="predicted"/>
<keyword evidence="1" id="KW-0472">Membrane</keyword>
<dbReference type="AlphaFoldDB" id="A0A8I1HV33"/>
<protein>
    <submittedName>
        <fullName evidence="2">Uncharacterized protein</fullName>
    </submittedName>
</protein>
<evidence type="ECO:0000256" key="1">
    <source>
        <dbReference type="SAM" id="Phobius"/>
    </source>
</evidence>
<sequence length="472" mass="49121">MKARRLLLLIWGALLVAAVCWPFALPGEFLWRDMALLDHPALSPSAFGGGSLPARNAPQDGFLAVVGGAWAARVLIFAAAASSALTAARWARSTVAAVSAMAVAVANPFVIERLLQGQWSLAVAAWLLPVIAWAGKQRSWVAWLAMWGASLTPTGGLFAVVTAAVTCRKRVALGGVVLCLPWAIPGLFNPAAPGDSAAAVAAFAPRAEEHVGTAGALLRLGGIWNAEAAIRFAVCGVIVAIIALLGAWRVPARLSILAAIGLGGAIFFWLVPGALVWSIDNLPGAALLRDSGKLTMLALPLYVASLGALPNLPAALATVAAAVQLLPVPGRLAVLAPRDTGIDEQLVREIDGRVAFFPERPNLVEVPGGVAVDPYSKTVAMVESGELSVDGTVVDQASPQYRAALRAWKEHDMNRLTELGVGVVVVDGAIAAETNAPRPQVPWALTALWMACPLLALAAIPRTARRSSSTRS</sequence>
<evidence type="ECO:0000313" key="3">
    <source>
        <dbReference type="Proteomes" id="UP000603369"/>
    </source>
</evidence>
<feature type="transmembrane region" description="Helical" evidence="1">
    <location>
        <begin position="117"/>
        <end position="134"/>
    </location>
</feature>
<organism evidence="2 3">
    <name type="scientific">Corynebacterium tuberculostearicum</name>
    <dbReference type="NCBI Taxonomy" id="38304"/>
    <lineage>
        <taxon>Bacteria</taxon>
        <taxon>Bacillati</taxon>
        <taxon>Actinomycetota</taxon>
        <taxon>Actinomycetes</taxon>
        <taxon>Mycobacteriales</taxon>
        <taxon>Corynebacteriaceae</taxon>
        <taxon>Corynebacterium</taxon>
    </lineage>
</organism>
<dbReference type="EMBL" id="JAEHFL010000005">
    <property type="protein sequence ID" value="MBK3427770.1"/>
    <property type="molecule type" value="Genomic_DNA"/>
</dbReference>
<dbReference type="Proteomes" id="UP000603369">
    <property type="component" value="Unassembled WGS sequence"/>
</dbReference>
<feature type="transmembrane region" description="Helical" evidence="1">
    <location>
        <begin position="254"/>
        <end position="279"/>
    </location>
</feature>
<feature type="transmembrane region" description="Helical" evidence="1">
    <location>
        <begin position="61"/>
        <end position="81"/>
    </location>
</feature>
<reference evidence="2 3" key="1">
    <citation type="submission" date="2020-12" db="EMBL/GenBank/DDBJ databases">
        <title>Draft genome sequence of the commensal strain Corynebacterium tuberculostearicum MFP09/CIP 102622 isolated from human skin.</title>
        <authorList>
            <person name="Boukerb A.M."/>
            <person name="Janvier X."/>
            <person name="Feuilloley M.G.J."/>
            <person name="Groboillot A."/>
        </authorList>
    </citation>
    <scope>NUCLEOTIDE SEQUENCE [LARGE SCALE GENOMIC DNA]</scope>
    <source>
        <strain evidence="2 3">CIP 102622</strain>
    </source>
</reference>
<keyword evidence="1" id="KW-0812">Transmembrane</keyword>
<name>A0A8I1HV33_9CORY</name>
<comment type="caution">
    <text evidence="2">The sequence shown here is derived from an EMBL/GenBank/DDBJ whole genome shotgun (WGS) entry which is preliminary data.</text>
</comment>
<keyword evidence="1" id="KW-1133">Transmembrane helix</keyword>
<gene>
    <name evidence="2" type="ORF">JDP02_04465</name>
</gene>
<feature type="transmembrane region" description="Helical" evidence="1">
    <location>
        <begin position="141"/>
        <end position="165"/>
    </location>
</feature>
<accession>A0A8I1HV33</accession>
<evidence type="ECO:0000313" key="2">
    <source>
        <dbReference type="EMBL" id="MBK3427770.1"/>
    </source>
</evidence>
<feature type="transmembrane region" description="Helical" evidence="1">
    <location>
        <begin position="299"/>
        <end position="323"/>
    </location>
</feature>